<feature type="compositionally biased region" description="Basic and acidic residues" evidence="1">
    <location>
        <begin position="43"/>
        <end position="64"/>
    </location>
</feature>
<dbReference type="Gene3D" id="3.40.50.1000">
    <property type="entry name" value="HAD superfamily/HAD-like"/>
    <property type="match status" value="1"/>
</dbReference>
<keyword evidence="2" id="KW-0812">Transmembrane</keyword>
<proteinExistence type="predicted"/>
<feature type="transmembrane region" description="Helical" evidence="2">
    <location>
        <begin position="415"/>
        <end position="435"/>
    </location>
</feature>
<protein>
    <submittedName>
        <fullName evidence="3">Uncharacterized protein</fullName>
    </submittedName>
</protein>
<dbReference type="InterPro" id="IPR023214">
    <property type="entry name" value="HAD_sf"/>
</dbReference>
<feature type="transmembrane region" description="Helical" evidence="2">
    <location>
        <begin position="234"/>
        <end position="258"/>
    </location>
</feature>
<evidence type="ECO:0000256" key="2">
    <source>
        <dbReference type="SAM" id="Phobius"/>
    </source>
</evidence>
<feature type="compositionally biased region" description="Low complexity" evidence="1">
    <location>
        <begin position="25"/>
        <end position="41"/>
    </location>
</feature>
<name>A0A9D1JZV4_9FIRM</name>
<feature type="transmembrane region" description="Helical" evidence="2">
    <location>
        <begin position="296"/>
        <end position="314"/>
    </location>
</feature>
<dbReference type="GO" id="GO:0000166">
    <property type="term" value="F:nucleotide binding"/>
    <property type="evidence" value="ECO:0007669"/>
    <property type="project" value="InterPro"/>
</dbReference>
<gene>
    <name evidence="3" type="ORF">IAB51_04810</name>
</gene>
<keyword evidence="2" id="KW-0472">Membrane</keyword>
<dbReference type="Gene3D" id="3.40.1110.10">
    <property type="entry name" value="Calcium-transporting ATPase, cytoplasmic domain N"/>
    <property type="match status" value="1"/>
</dbReference>
<reference evidence="3" key="1">
    <citation type="submission" date="2020-10" db="EMBL/GenBank/DDBJ databases">
        <authorList>
            <person name="Gilroy R."/>
        </authorList>
    </citation>
    <scope>NUCLEOTIDE SEQUENCE</scope>
    <source>
        <strain evidence="3">CHK199-13235</strain>
    </source>
</reference>
<dbReference type="InterPro" id="IPR023299">
    <property type="entry name" value="ATPase_P-typ_cyto_dom_N"/>
</dbReference>
<reference evidence="3" key="2">
    <citation type="journal article" date="2021" name="PeerJ">
        <title>Extensive microbial diversity within the chicken gut microbiome revealed by metagenomics and culture.</title>
        <authorList>
            <person name="Gilroy R."/>
            <person name="Ravi A."/>
            <person name="Getino M."/>
            <person name="Pursley I."/>
            <person name="Horton D.L."/>
            <person name="Alikhan N.F."/>
            <person name="Baker D."/>
            <person name="Gharbi K."/>
            <person name="Hall N."/>
            <person name="Watson M."/>
            <person name="Adriaenssens E.M."/>
            <person name="Foster-Nyarko E."/>
            <person name="Jarju S."/>
            <person name="Secka A."/>
            <person name="Antonio M."/>
            <person name="Oren A."/>
            <person name="Chaudhuri R.R."/>
            <person name="La Ragione R."/>
            <person name="Hildebrand F."/>
            <person name="Pallen M.J."/>
        </authorList>
    </citation>
    <scope>NUCLEOTIDE SEQUENCE</scope>
    <source>
        <strain evidence="3">CHK199-13235</strain>
    </source>
</reference>
<feature type="transmembrane region" description="Helical" evidence="2">
    <location>
        <begin position="270"/>
        <end position="290"/>
    </location>
</feature>
<feature type="transmembrane region" description="Helical" evidence="2">
    <location>
        <begin position="391"/>
        <end position="409"/>
    </location>
</feature>
<feature type="compositionally biased region" description="Basic and acidic residues" evidence="1">
    <location>
        <begin position="137"/>
        <end position="157"/>
    </location>
</feature>
<dbReference type="EMBL" id="DVJP01000032">
    <property type="protein sequence ID" value="HIS76117.1"/>
    <property type="molecule type" value="Genomic_DNA"/>
</dbReference>
<feature type="region of interest" description="Disordered" evidence="1">
    <location>
        <begin position="16"/>
        <end position="97"/>
    </location>
</feature>
<evidence type="ECO:0000256" key="1">
    <source>
        <dbReference type="SAM" id="MobiDB-lite"/>
    </source>
</evidence>
<accession>A0A9D1JZV4</accession>
<comment type="caution">
    <text evidence="3">The sequence shown here is derived from an EMBL/GenBank/DDBJ whole genome shotgun (WGS) entry which is preliminary data.</text>
</comment>
<feature type="region of interest" description="Disordered" evidence="1">
    <location>
        <begin position="129"/>
        <end position="159"/>
    </location>
</feature>
<feature type="transmembrane region" description="Helical" evidence="2">
    <location>
        <begin position="200"/>
        <end position="222"/>
    </location>
</feature>
<dbReference type="AlphaFoldDB" id="A0A9D1JZV4"/>
<evidence type="ECO:0000313" key="4">
    <source>
        <dbReference type="Proteomes" id="UP000824002"/>
    </source>
</evidence>
<organism evidence="3 4">
    <name type="scientific">Candidatus Merdivicinus excrementipullorum</name>
    <dbReference type="NCBI Taxonomy" id="2840867"/>
    <lineage>
        <taxon>Bacteria</taxon>
        <taxon>Bacillati</taxon>
        <taxon>Bacillota</taxon>
        <taxon>Clostridia</taxon>
        <taxon>Eubacteriales</taxon>
        <taxon>Oscillospiraceae</taxon>
        <taxon>Oscillospiraceae incertae sedis</taxon>
        <taxon>Candidatus Merdivicinus</taxon>
    </lineage>
</organism>
<dbReference type="Proteomes" id="UP000824002">
    <property type="component" value="Unassembled WGS sequence"/>
</dbReference>
<sequence>MDSSNKSIEEILLEAGIESGARENSAPSADDVDVDSLLASLIQEKKSPPAAKPKENRPPEEDPTKIFYQRAKRRTAPKTPVQEPRPEPKQTASLPPIFQNFQNTYTPPSEESGKFQIDVDKIRAEQPAPQAIPAQKLPEDQEPPRVRPAEKVREKPLEPVQNSVSARFAPAFRRLGQRLKEAPYSAQAGMLGGASRSAMILGLCLLAAAVCCLGLVLTLQIGRTQNPGAVPSRLPLGILLAVGAAGGAVSWEILASGIPSLFKLEPNREIPLAVGYIVCLLQTLGQLLFPKGLVNVNIQFYMPVGLMLLGFGWLSRAMTLKTAAVNAKFALSDHDKYVCQPVDNSRLAADMTKGLMEGYSVPVINRPTDLLGDFLPISLGPDSSDSAGRTLGLIGIAAGAAVAGFAFLFTQHKNLALTAAAAMLLVLAPMTNLFATAHPLRRGARLLNRVSALANSEQCTQDGGEVNAVVIDARDLLPPSSVTLSGIKTSKGMRIDEAILDAASILVQSGSILSEIFLEIIGGRKDLLRKVDSISYEDGMGLTAWIGKKRVLIGNRDLLESHGVRTPSEAYEQKFREEGCDLVYLSSAGNLTAVFVITLEPSQDADNAIQMLLENDILMTVHTVDSIVTKKRLAQLYYCEPSCFKILPTRLEEEWKSRRTLVKMKPATLANNGSFLSMAASLMVSRRMRVMMMVSNIIQLVSVFLGIGLVLMLAVMESMSQFSAPVLCGYLLLWLGVDLLIQKLVRI</sequence>
<feature type="transmembrane region" description="Helical" evidence="2">
    <location>
        <begin position="722"/>
        <end position="741"/>
    </location>
</feature>
<evidence type="ECO:0000313" key="3">
    <source>
        <dbReference type="EMBL" id="HIS76117.1"/>
    </source>
</evidence>
<keyword evidence="2" id="KW-1133">Transmembrane helix</keyword>
<feature type="transmembrane region" description="Helical" evidence="2">
    <location>
        <begin position="693"/>
        <end position="716"/>
    </location>
</feature>